<protein>
    <recommendedName>
        <fullName evidence="3">Mobilization protein MobC</fullName>
    </recommendedName>
</protein>
<evidence type="ECO:0000313" key="2">
    <source>
        <dbReference type="Proteomes" id="UP001501436"/>
    </source>
</evidence>
<keyword evidence="2" id="KW-1185">Reference proteome</keyword>
<comment type="caution">
    <text evidence="1">The sequence shown here is derived from an EMBL/GenBank/DDBJ whole genome shotgun (WGS) entry which is preliminary data.</text>
</comment>
<name>A0ABP9G1K1_9SPHI</name>
<evidence type="ECO:0008006" key="3">
    <source>
        <dbReference type="Google" id="ProtNLM"/>
    </source>
</evidence>
<dbReference type="EMBL" id="BAABJI010000002">
    <property type="protein sequence ID" value="GAA4925299.1"/>
    <property type="molecule type" value="Genomic_DNA"/>
</dbReference>
<gene>
    <name evidence="1" type="ORF">GCM10023313_32240</name>
</gene>
<accession>A0ABP9G1K1</accession>
<dbReference type="Proteomes" id="UP001501436">
    <property type="component" value="Unassembled WGS sequence"/>
</dbReference>
<organism evidence="1 2">
    <name type="scientific">Mucilaginibacter defluvii</name>
    <dbReference type="NCBI Taxonomy" id="1196019"/>
    <lineage>
        <taxon>Bacteria</taxon>
        <taxon>Pseudomonadati</taxon>
        <taxon>Bacteroidota</taxon>
        <taxon>Sphingobacteriia</taxon>
        <taxon>Sphingobacteriales</taxon>
        <taxon>Sphingobacteriaceae</taxon>
        <taxon>Mucilaginibacter</taxon>
    </lineage>
</organism>
<sequence length="118" mass="13755">MARPKVSEENKRTYKITIRLNSRERLRIEEAAKSYGISTYRLVRDKLLKGKFPEPKIAKTDIGVYIELKRIGNNINQLAKHANSGKFPLDVRSSLLQLREQQQLILKLLLYDSESKDR</sequence>
<dbReference type="RefSeq" id="WP_345332601.1">
    <property type="nucleotide sequence ID" value="NZ_BAABJI010000002.1"/>
</dbReference>
<dbReference type="Pfam" id="PF21983">
    <property type="entry name" value="NikA-like"/>
    <property type="match status" value="1"/>
</dbReference>
<dbReference type="InterPro" id="IPR053842">
    <property type="entry name" value="NikA-like"/>
</dbReference>
<evidence type="ECO:0000313" key="1">
    <source>
        <dbReference type="EMBL" id="GAA4925299.1"/>
    </source>
</evidence>
<proteinExistence type="predicted"/>
<reference evidence="2" key="1">
    <citation type="journal article" date="2019" name="Int. J. Syst. Evol. Microbiol.">
        <title>The Global Catalogue of Microorganisms (GCM) 10K type strain sequencing project: providing services to taxonomists for standard genome sequencing and annotation.</title>
        <authorList>
            <consortium name="The Broad Institute Genomics Platform"/>
            <consortium name="The Broad Institute Genome Sequencing Center for Infectious Disease"/>
            <person name="Wu L."/>
            <person name="Ma J."/>
        </authorList>
    </citation>
    <scope>NUCLEOTIDE SEQUENCE [LARGE SCALE GENOMIC DNA]</scope>
    <source>
        <strain evidence="2">JCM 18283</strain>
    </source>
</reference>